<evidence type="ECO:0000256" key="4">
    <source>
        <dbReference type="ARBA" id="ARBA00022679"/>
    </source>
</evidence>
<dbReference type="FunFam" id="3.30.450.20:FF:000099">
    <property type="entry name" value="Sensory box sensor histidine kinase"/>
    <property type="match status" value="1"/>
</dbReference>
<protein>
    <recommendedName>
        <fullName evidence="2">histidine kinase</fullName>
        <ecNumber evidence="2">2.7.13.3</ecNumber>
    </recommendedName>
</protein>
<evidence type="ECO:0000256" key="6">
    <source>
        <dbReference type="SAM" id="Coils"/>
    </source>
</evidence>
<evidence type="ECO:0000256" key="2">
    <source>
        <dbReference type="ARBA" id="ARBA00012438"/>
    </source>
</evidence>
<dbReference type="Pfam" id="PF02518">
    <property type="entry name" value="HATPase_c"/>
    <property type="match status" value="1"/>
</dbReference>
<feature type="domain" description="PAC" evidence="9">
    <location>
        <begin position="1166"/>
        <end position="1218"/>
    </location>
</feature>
<feature type="domain" description="PAS" evidence="8">
    <location>
        <begin position="826"/>
        <end position="896"/>
    </location>
</feature>
<dbReference type="InterPro" id="IPR036097">
    <property type="entry name" value="HisK_dim/P_sf"/>
</dbReference>
<dbReference type="Pfam" id="PF00512">
    <property type="entry name" value="HisKA"/>
    <property type="match status" value="1"/>
</dbReference>
<dbReference type="NCBIfam" id="TIGR00229">
    <property type="entry name" value="sensory_box"/>
    <property type="match status" value="4"/>
</dbReference>
<dbReference type="Pfam" id="PF08448">
    <property type="entry name" value="PAS_4"/>
    <property type="match status" value="1"/>
</dbReference>
<comment type="caution">
    <text evidence="10">The sequence shown here is derived from an EMBL/GenBank/DDBJ whole genome shotgun (WGS) entry which is preliminary data.</text>
</comment>
<dbReference type="SMART" id="SM00388">
    <property type="entry name" value="HisKA"/>
    <property type="match status" value="1"/>
</dbReference>
<dbReference type="RefSeq" id="WP_086539815.1">
    <property type="nucleotide sequence ID" value="NZ_MSSW01000003.1"/>
</dbReference>
<evidence type="ECO:0000256" key="3">
    <source>
        <dbReference type="ARBA" id="ARBA00022553"/>
    </source>
</evidence>
<dbReference type="EC" id="2.7.13.3" evidence="2"/>
<keyword evidence="3" id="KW-0597">Phosphoprotein</keyword>
<dbReference type="InterPro" id="IPR036890">
    <property type="entry name" value="HATPase_C_sf"/>
</dbReference>
<dbReference type="InterPro" id="IPR005467">
    <property type="entry name" value="His_kinase_dom"/>
</dbReference>
<evidence type="ECO:0000256" key="5">
    <source>
        <dbReference type="ARBA" id="ARBA00022777"/>
    </source>
</evidence>
<name>A0A3E0E4X4_9BACT</name>
<dbReference type="Gene3D" id="3.30.565.10">
    <property type="entry name" value="Histidine kinase-like ATPase, C-terminal domain"/>
    <property type="match status" value="1"/>
</dbReference>
<dbReference type="InterPro" id="IPR004358">
    <property type="entry name" value="Sig_transdc_His_kin-like_C"/>
</dbReference>
<reference evidence="10 11" key="1">
    <citation type="submission" date="2018-08" db="EMBL/GenBank/DDBJ databases">
        <title>Genomic Encyclopedia of Archaeal and Bacterial Type Strains, Phase II (KMG-II): from individual species to whole genera.</title>
        <authorList>
            <person name="Goeker M."/>
        </authorList>
    </citation>
    <scope>NUCLEOTIDE SEQUENCE [LARGE SCALE GENOMIC DNA]</scope>
    <source>
        <strain evidence="10 11">DSM 15986</strain>
    </source>
</reference>
<dbReference type="PROSITE" id="PS50109">
    <property type="entry name" value="HIS_KIN"/>
    <property type="match status" value="1"/>
</dbReference>
<dbReference type="Gene3D" id="1.10.287.130">
    <property type="match status" value="1"/>
</dbReference>
<gene>
    <name evidence="10" type="ORF">C8N25_102196</name>
</gene>
<dbReference type="Proteomes" id="UP000256405">
    <property type="component" value="Unassembled WGS sequence"/>
</dbReference>
<dbReference type="CDD" id="cd00130">
    <property type="entry name" value="PAS"/>
    <property type="match status" value="2"/>
</dbReference>
<keyword evidence="6" id="KW-0175">Coiled coil</keyword>
<dbReference type="InterPro" id="IPR000014">
    <property type="entry name" value="PAS"/>
</dbReference>
<dbReference type="PRINTS" id="PR00344">
    <property type="entry name" value="BCTRLSENSOR"/>
</dbReference>
<feature type="domain" description="PAS" evidence="8">
    <location>
        <begin position="952"/>
        <end position="989"/>
    </location>
</feature>
<evidence type="ECO:0000313" key="10">
    <source>
        <dbReference type="EMBL" id="REG92793.1"/>
    </source>
</evidence>
<evidence type="ECO:0000313" key="11">
    <source>
        <dbReference type="Proteomes" id="UP000256405"/>
    </source>
</evidence>
<evidence type="ECO:0000256" key="1">
    <source>
        <dbReference type="ARBA" id="ARBA00000085"/>
    </source>
</evidence>
<dbReference type="Gene3D" id="3.30.450.20">
    <property type="entry name" value="PAS domain"/>
    <property type="match status" value="9"/>
</dbReference>
<dbReference type="PANTHER" id="PTHR43304:SF1">
    <property type="entry name" value="PAC DOMAIN-CONTAINING PROTEIN"/>
    <property type="match status" value="1"/>
</dbReference>
<feature type="domain" description="PAC" evidence="9">
    <location>
        <begin position="1039"/>
        <end position="1092"/>
    </location>
</feature>
<dbReference type="EMBL" id="QUNF01000002">
    <property type="protein sequence ID" value="REG92793.1"/>
    <property type="molecule type" value="Genomic_DNA"/>
</dbReference>
<organism evidence="10 11">
    <name type="scientific">Algoriphagus antarcticus</name>
    <dbReference type="NCBI Taxonomy" id="238540"/>
    <lineage>
        <taxon>Bacteria</taxon>
        <taxon>Pseudomonadati</taxon>
        <taxon>Bacteroidota</taxon>
        <taxon>Cytophagia</taxon>
        <taxon>Cytophagales</taxon>
        <taxon>Cyclobacteriaceae</taxon>
        <taxon>Algoriphagus</taxon>
    </lineage>
</organism>
<sequence length="1434" mass="164753">MTKSLQFLSGGGEMGALMRAYDWESSPLGHADKWPQSLRTTLSILLNSKFPMFLFWGPELICFYNDAYRFSLGNDGKHPAILGMKGEKAWPETWSTVKPPIDQVLMDGEATWSEDQLIPIYREGELKDAFWTFSFSPVRNERNETAGVFLTLIETTERVNNLKKLKETKEQLEFAIDATELGTWDFNPITNKYSGNNRFKDWFGLPHEKEVDFSSGINVVAEKDRSRISHAFQRALEFESGGIYDIEYSIINPIDKQERIVRVKGKAWFGEDKKPYRFTGTLQDITEQALSRLKIEVSEKRTKVERNKLHDFFTQAPAILAILKGPQHVFEFANPPYLEFIGNRNPIGKTVLECLPEVAGQGFTEMLDKVYTTGETITGKEVPLEINKGNGKHEEFFLNFTYQAFKNDNGETEGILVFAYDVSEQVNSRKKIEESENSLREMTAYLKLATDSANIGTWSLDVQTQELEWSTLHKRLWGYDAHRTDLTYEDWHTLILPEDKEKAFKEIEDAKVNQTVYDVEYSISRADDQTVHHMRSVGKYYFNNKGEAETLTGISVDITRQKESELKLKASEEKYRGIFETMDQGFSILEMIFDSDNKPVDCVYIETNPVFEKQTGLKNVTGKTARELIPNLEDHWFEIYGKVALTGEPNRFIEGSEALGRWFETYAFRLGDQGSKKVAVLFTDITERKQNEETLRYRQALLEAHNEANRDGLLLVDAKGKIISYNQSFIDVWRMPQEIVDAKDDDLALEFAMTQLVNPQQFIDKVKWLYEHPSETSIDELVFLDGRIIERHGYSVVGEDGTYYAWSWTYRDITEQKAAAEVIKESETRFRTMAEATEVLIGVADEASNVTYFNKAWVDLTGRPMEDLLRLGWADLLHPEDKDRVVDIYLSAFANQEGYELEFRILNKNGEYCWLLAKVPARFHPDGTFAGYISASIDITDRKKAEEKIKEARELLETTLQNVSSAIFHFDKTGKILYLNEIGANQIGYATVDEVLAEKDIFQLRKRAYETFTVLNEQGKPMPADQNSTALTFKTGKFSEVVSQLINKKTGATFWLLSRATPIYDQNGGLIKVLATTTDITLQKSSEQSLRQSEDQFRTFANSIQNLAWIANVDGQRYWYNQRWYDYTGTTFEEMQGLGWEQVHHPDHLEKMIVLKKEAWKKDEAFELTFPLRRHDGEYRWFLTRAYPVKDAYGNTERWIGTNTDIHEQKKSLDQKDEFISIASHEMKTPLTTAKGYLELLLMILSEENQTAYLYANKANKALEKLNGLVTDLLDASKIQHGQLNYSITTFDFNAMVDEAIEDIQLTAKNHSLEKSGNCSQLITGDRERLKQVMINLLTNAVKYSPDGEKVYIKVEDQVRNIQVSVQDFGVGMSGQHLDKVFDRYYRVQENAVQFQGLGIGLHLSSNIIQRHEGKMWVESEPGKGSVFYFTLPL</sequence>
<evidence type="ECO:0000259" key="7">
    <source>
        <dbReference type="PROSITE" id="PS50109"/>
    </source>
</evidence>
<dbReference type="InterPro" id="IPR000700">
    <property type="entry name" value="PAS-assoc_C"/>
</dbReference>
<dbReference type="SUPFAM" id="SSF55874">
    <property type="entry name" value="ATPase domain of HSP90 chaperone/DNA topoisomerase II/histidine kinase"/>
    <property type="match status" value="1"/>
</dbReference>
<dbReference type="SUPFAM" id="SSF55785">
    <property type="entry name" value="PYP-like sensor domain (PAS domain)"/>
    <property type="match status" value="8"/>
</dbReference>
<dbReference type="InterPro" id="IPR013656">
    <property type="entry name" value="PAS_4"/>
</dbReference>
<dbReference type="InterPro" id="IPR003594">
    <property type="entry name" value="HATPase_dom"/>
</dbReference>
<dbReference type="PROSITE" id="PS50112">
    <property type="entry name" value="PAS"/>
    <property type="match status" value="2"/>
</dbReference>
<keyword evidence="11" id="KW-1185">Reference proteome</keyword>
<evidence type="ECO:0000259" key="8">
    <source>
        <dbReference type="PROSITE" id="PS50112"/>
    </source>
</evidence>
<proteinExistence type="predicted"/>
<comment type="catalytic activity">
    <reaction evidence="1">
        <text>ATP + protein L-histidine = ADP + protein N-phospho-L-histidine.</text>
        <dbReference type="EC" id="2.7.13.3"/>
    </reaction>
</comment>
<feature type="domain" description="PAC" evidence="9">
    <location>
        <begin position="517"/>
        <end position="570"/>
    </location>
</feature>
<evidence type="ECO:0000259" key="9">
    <source>
        <dbReference type="PROSITE" id="PS50113"/>
    </source>
</evidence>
<dbReference type="FunFam" id="3.30.565.10:FF:000006">
    <property type="entry name" value="Sensor histidine kinase WalK"/>
    <property type="match status" value="1"/>
</dbReference>
<accession>A0A3E0E4X4</accession>
<dbReference type="OrthoDB" id="9766459at2"/>
<keyword evidence="4" id="KW-0808">Transferase</keyword>
<dbReference type="Gene3D" id="2.10.70.100">
    <property type="match status" value="2"/>
</dbReference>
<feature type="domain" description="Histidine kinase" evidence="7">
    <location>
        <begin position="1222"/>
        <end position="1434"/>
    </location>
</feature>
<dbReference type="Pfam" id="PF13426">
    <property type="entry name" value="PAS_9"/>
    <property type="match status" value="1"/>
</dbReference>
<dbReference type="InterPro" id="IPR052162">
    <property type="entry name" value="Sensor_kinase/Photoreceptor"/>
</dbReference>
<dbReference type="InterPro" id="IPR003661">
    <property type="entry name" value="HisK_dim/P_dom"/>
</dbReference>
<dbReference type="PANTHER" id="PTHR43304">
    <property type="entry name" value="PHYTOCHROME-LIKE PROTEIN CPH1"/>
    <property type="match status" value="1"/>
</dbReference>
<dbReference type="InterPro" id="IPR013655">
    <property type="entry name" value="PAS_fold_3"/>
</dbReference>
<keyword evidence="5" id="KW-0418">Kinase</keyword>
<dbReference type="SUPFAM" id="SSF47384">
    <property type="entry name" value="Homodimeric domain of signal transducing histidine kinase"/>
    <property type="match status" value="1"/>
</dbReference>
<dbReference type="CDD" id="cd00082">
    <property type="entry name" value="HisKA"/>
    <property type="match status" value="1"/>
</dbReference>
<dbReference type="PROSITE" id="PS50113">
    <property type="entry name" value="PAC"/>
    <property type="match status" value="4"/>
</dbReference>
<dbReference type="InterPro" id="IPR035965">
    <property type="entry name" value="PAS-like_dom_sf"/>
</dbReference>
<feature type="coiled-coil region" evidence="6">
    <location>
        <begin position="152"/>
        <end position="182"/>
    </location>
</feature>
<dbReference type="SMART" id="SM00086">
    <property type="entry name" value="PAC"/>
    <property type="match status" value="7"/>
</dbReference>
<dbReference type="SMART" id="SM00387">
    <property type="entry name" value="HATPase_c"/>
    <property type="match status" value="1"/>
</dbReference>
<dbReference type="SMART" id="SM00091">
    <property type="entry name" value="PAS"/>
    <property type="match status" value="7"/>
</dbReference>
<dbReference type="GO" id="GO:0000155">
    <property type="term" value="F:phosphorelay sensor kinase activity"/>
    <property type="evidence" value="ECO:0007669"/>
    <property type="project" value="InterPro"/>
</dbReference>
<dbReference type="Pfam" id="PF08447">
    <property type="entry name" value="PAS_3"/>
    <property type="match status" value="4"/>
</dbReference>
<feature type="domain" description="PAC" evidence="9">
    <location>
        <begin position="899"/>
        <end position="951"/>
    </location>
</feature>
<dbReference type="InterPro" id="IPR001610">
    <property type="entry name" value="PAC"/>
</dbReference>